<proteinExistence type="predicted"/>
<feature type="transmembrane region" description="Helical" evidence="1">
    <location>
        <begin position="45"/>
        <end position="64"/>
    </location>
</feature>
<name>A0A7Y9JN60_9MICO</name>
<dbReference type="EMBL" id="JACCBH010000001">
    <property type="protein sequence ID" value="NYD55000.1"/>
    <property type="molecule type" value="Genomic_DNA"/>
</dbReference>
<reference evidence="2 3" key="1">
    <citation type="submission" date="2020-07" db="EMBL/GenBank/DDBJ databases">
        <title>Sequencing the genomes of 1000 actinobacteria strains.</title>
        <authorList>
            <person name="Klenk H.-P."/>
        </authorList>
    </citation>
    <scope>NUCLEOTIDE SEQUENCE [LARGE SCALE GENOMIC DNA]</scope>
    <source>
        <strain evidence="2 3">DSM 22185</strain>
    </source>
</reference>
<keyword evidence="1" id="KW-1133">Transmembrane helix</keyword>
<sequence>MRVSRLTTATAALLALEGIALLIVALVEGIRLGAGEAAELPTALALIGLTVIGGAGLLLLAVGVLRGRSWARSGGMVLQILGVATALSGMSAQPFPTLFVVGLGVPCALGIVLIFLLSRRAGLDARSASDAEADGRL</sequence>
<dbReference type="Proteomes" id="UP000552045">
    <property type="component" value="Unassembled WGS sequence"/>
</dbReference>
<dbReference type="RefSeq" id="WP_179433767.1">
    <property type="nucleotide sequence ID" value="NZ_BAABLC010000002.1"/>
</dbReference>
<evidence type="ECO:0000313" key="2">
    <source>
        <dbReference type="EMBL" id="NYD55000.1"/>
    </source>
</evidence>
<feature type="transmembrane region" description="Helical" evidence="1">
    <location>
        <begin position="98"/>
        <end position="117"/>
    </location>
</feature>
<keyword evidence="1" id="KW-0812">Transmembrane</keyword>
<feature type="transmembrane region" description="Helical" evidence="1">
    <location>
        <begin position="76"/>
        <end position="92"/>
    </location>
</feature>
<evidence type="ECO:0000313" key="3">
    <source>
        <dbReference type="Proteomes" id="UP000552045"/>
    </source>
</evidence>
<gene>
    <name evidence="2" type="ORF">BKA02_002055</name>
</gene>
<dbReference type="AlphaFoldDB" id="A0A7Y9JN60"/>
<accession>A0A7Y9JN60</accession>
<keyword evidence="1" id="KW-0472">Membrane</keyword>
<organism evidence="2 3">
    <name type="scientific">Microbacterium pseudoresistens</name>
    <dbReference type="NCBI Taxonomy" id="640634"/>
    <lineage>
        <taxon>Bacteria</taxon>
        <taxon>Bacillati</taxon>
        <taxon>Actinomycetota</taxon>
        <taxon>Actinomycetes</taxon>
        <taxon>Micrococcales</taxon>
        <taxon>Microbacteriaceae</taxon>
        <taxon>Microbacterium</taxon>
    </lineage>
</organism>
<protein>
    <submittedName>
        <fullName evidence="2">Putative anti-sigma-YlaC factor YlaD</fullName>
    </submittedName>
</protein>
<comment type="caution">
    <text evidence="2">The sequence shown here is derived from an EMBL/GenBank/DDBJ whole genome shotgun (WGS) entry which is preliminary data.</text>
</comment>
<keyword evidence="3" id="KW-1185">Reference proteome</keyword>
<evidence type="ECO:0000256" key="1">
    <source>
        <dbReference type="SAM" id="Phobius"/>
    </source>
</evidence>